<evidence type="ECO:0000259" key="12">
    <source>
        <dbReference type="Pfam" id="PF00266"/>
    </source>
</evidence>
<evidence type="ECO:0000256" key="7">
    <source>
        <dbReference type="ARBA" id="ARBA00022898"/>
    </source>
</evidence>
<dbReference type="InterPro" id="IPR015422">
    <property type="entry name" value="PyrdxlP-dep_Trfase_small"/>
</dbReference>
<evidence type="ECO:0000313" key="14">
    <source>
        <dbReference type="Proteomes" id="UP000017819"/>
    </source>
</evidence>
<dbReference type="InterPro" id="IPR000192">
    <property type="entry name" value="Aminotrans_V_dom"/>
</dbReference>
<dbReference type="SUPFAM" id="SSF53383">
    <property type="entry name" value="PLP-dependent transferases"/>
    <property type="match status" value="1"/>
</dbReference>
<keyword evidence="11" id="KW-0175">Coiled coil</keyword>
<dbReference type="Gene3D" id="1.10.260.50">
    <property type="match status" value="1"/>
</dbReference>
<dbReference type="Proteomes" id="UP000017819">
    <property type="component" value="Unassembled WGS sequence"/>
</dbReference>
<keyword evidence="9" id="KW-0411">Iron-sulfur</keyword>
<dbReference type="EMBL" id="AWXZ01000026">
    <property type="protein sequence ID" value="ESR25091.1"/>
    <property type="molecule type" value="Genomic_DNA"/>
</dbReference>
<dbReference type="eggNOG" id="COG1104">
    <property type="taxonomic scope" value="Bacteria"/>
</dbReference>
<evidence type="ECO:0000256" key="11">
    <source>
        <dbReference type="SAM" id="Coils"/>
    </source>
</evidence>
<gene>
    <name evidence="13" type="ORF">N177_1965</name>
</gene>
<protein>
    <recommendedName>
        <fullName evidence="4">Cysteine desulfurase</fullName>
    </recommendedName>
</protein>
<dbReference type="Gene3D" id="3.90.1150.10">
    <property type="entry name" value="Aspartate Aminotransferase, domain 1"/>
    <property type="match status" value="1"/>
</dbReference>
<accession>V4RG18</accession>
<dbReference type="Gene3D" id="3.40.640.10">
    <property type="entry name" value="Type I PLP-dependent aspartate aminotransferase-like (Major domain)"/>
    <property type="match status" value="1"/>
</dbReference>
<evidence type="ECO:0000256" key="3">
    <source>
        <dbReference type="ARBA" id="ARBA00006490"/>
    </source>
</evidence>
<dbReference type="PIRSF" id="PIRSF005572">
    <property type="entry name" value="NifS"/>
    <property type="match status" value="1"/>
</dbReference>
<feature type="domain" description="Aminotransferase class V" evidence="12">
    <location>
        <begin position="5"/>
        <end position="353"/>
    </location>
</feature>
<organism evidence="13 14">
    <name type="scientific">Lutibaculum baratangense AMV1</name>
    <dbReference type="NCBI Taxonomy" id="631454"/>
    <lineage>
        <taxon>Bacteria</taxon>
        <taxon>Pseudomonadati</taxon>
        <taxon>Pseudomonadota</taxon>
        <taxon>Alphaproteobacteria</taxon>
        <taxon>Hyphomicrobiales</taxon>
        <taxon>Tepidamorphaceae</taxon>
        <taxon>Lutibaculum</taxon>
    </lineage>
</organism>
<evidence type="ECO:0000256" key="2">
    <source>
        <dbReference type="ARBA" id="ARBA00003120"/>
    </source>
</evidence>
<name>V4RG18_9HYPH</name>
<dbReference type="PANTHER" id="PTHR11601">
    <property type="entry name" value="CYSTEINE DESULFURYLASE FAMILY MEMBER"/>
    <property type="match status" value="1"/>
</dbReference>
<keyword evidence="8" id="KW-0408">Iron</keyword>
<dbReference type="GO" id="GO:0046872">
    <property type="term" value="F:metal ion binding"/>
    <property type="evidence" value="ECO:0007669"/>
    <property type="project" value="UniProtKB-KW"/>
</dbReference>
<evidence type="ECO:0000256" key="4">
    <source>
        <dbReference type="ARBA" id="ARBA00013558"/>
    </source>
</evidence>
<comment type="cofactor">
    <cofactor evidence="1">
        <name>pyridoxal 5'-phosphate</name>
        <dbReference type="ChEBI" id="CHEBI:597326"/>
    </cofactor>
</comment>
<comment type="catalytic activity">
    <reaction evidence="10">
        <text>(sulfur carrier)-H + L-cysteine = (sulfur carrier)-SH + L-alanine</text>
        <dbReference type="Rhea" id="RHEA:43892"/>
        <dbReference type="Rhea" id="RHEA-COMP:14737"/>
        <dbReference type="Rhea" id="RHEA-COMP:14739"/>
        <dbReference type="ChEBI" id="CHEBI:29917"/>
        <dbReference type="ChEBI" id="CHEBI:35235"/>
        <dbReference type="ChEBI" id="CHEBI:57972"/>
        <dbReference type="ChEBI" id="CHEBI:64428"/>
        <dbReference type="EC" id="2.8.1.7"/>
    </reaction>
</comment>
<reference evidence="13 14" key="1">
    <citation type="journal article" date="2014" name="Genome Announc.">
        <title>Draft Genome Sequence of Lutibaculum baratangense Strain AMV1T, Isolated from a Mud Volcano in Andamans, India.</title>
        <authorList>
            <person name="Singh A."/>
            <person name="Sreenivas A."/>
            <person name="Sathyanarayana Reddy G."/>
            <person name="Pinnaka A.K."/>
            <person name="Shivaji S."/>
        </authorList>
    </citation>
    <scope>NUCLEOTIDE SEQUENCE [LARGE SCALE GENOMIC DNA]</scope>
    <source>
        <strain evidence="13 14">AMV1</strain>
    </source>
</reference>
<dbReference type="STRING" id="631454.N177_1965"/>
<comment type="function">
    <text evidence="2">Catalyzes the removal of elemental sulfur atoms from cysteine to produce alanine. Seems to participate in the biosynthesis of the nitrogenase metalloclusters by providing the inorganic sulfur required for the Fe-S core formation.</text>
</comment>
<dbReference type="InterPro" id="IPR016454">
    <property type="entry name" value="Cysteine_dSase"/>
</dbReference>
<evidence type="ECO:0000256" key="10">
    <source>
        <dbReference type="ARBA" id="ARBA00050776"/>
    </source>
</evidence>
<dbReference type="InterPro" id="IPR015424">
    <property type="entry name" value="PyrdxlP-dep_Trfase"/>
</dbReference>
<dbReference type="GO" id="GO:0051536">
    <property type="term" value="F:iron-sulfur cluster binding"/>
    <property type="evidence" value="ECO:0007669"/>
    <property type="project" value="UniProtKB-KW"/>
</dbReference>
<proteinExistence type="inferred from homology"/>
<evidence type="ECO:0000256" key="5">
    <source>
        <dbReference type="ARBA" id="ARBA00022679"/>
    </source>
</evidence>
<evidence type="ECO:0000256" key="6">
    <source>
        <dbReference type="ARBA" id="ARBA00022723"/>
    </source>
</evidence>
<keyword evidence="7" id="KW-0663">Pyridoxal phosphate</keyword>
<comment type="caution">
    <text evidence="13">The sequence shown here is derived from an EMBL/GenBank/DDBJ whole genome shotgun (WGS) entry which is preliminary data.</text>
</comment>
<dbReference type="RefSeq" id="WP_023432105.1">
    <property type="nucleotide sequence ID" value="NZ_AWXZ01000026.1"/>
</dbReference>
<dbReference type="OrthoDB" id="9808002at2"/>
<dbReference type="AlphaFoldDB" id="V4RG18"/>
<dbReference type="PATRIC" id="fig|631454.5.peg.1943"/>
<keyword evidence="5 13" id="KW-0808">Transferase</keyword>
<evidence type="ECO:0000256" key="8">
    <source>
        <dbReference type="ARBA" id="ARBA00023004"/>
    </source>
</evidence>
<comment type="similarity">
    <text evidence="3">Belongs to the class-V pyridoxal-phosphate-dependent aminotransferase family. NifS/IscS subfamily.</text>
</comment>
<evidence type="ECO:0000256" key="9">
    <source>
        <dbReference type="ARBA" id="ARBA00023014"/>
    </source>
</evidence>
<sequence length="374" mass="38648">MSGFVYLDCNATSPLRPQARAAMLAAIEDGGNPSSVHMVGRRARRHLEDARVRLAAVVGAEPADVVMTSGGTEANALALAQARGAPVLVSAVEHPSVLAAVPDAEIVPVDGQGVVDLRWLALRLGQDPKPGLVSIMAANNETGVLQPLDEIRRLCGNADVPLHSDAVQVAGRMRADDLPADLVTLSSHKMGGPLGAGALVRKGGPAIVSLVRGGGQERGLRGGTENVPAIAGFGAAAAAAMQQLEDRRSELERLRDWFEREISTICAGTRILGAQAPRLPNTSCFAVPGVAAETALIALDLEGIAVSSGSACSSGKVGVSHVLAAMNVAPELAAGAIRVSLGWSTTGQDLENFVSVWRRVGPRLAGRKRQPRAA</sequence>
<feature type="coiled-coil region" evidence="11">
    <location>
        <begin position="234"/>
        <end position="261"/>
    </location>
</feature>
<dbReference type="PANTHER" id="PTHR11601:SF34">
    <property type="entry name" value="CYSTEINE DESULFURASE"/>
    <property type="match status" value="1"/>
</dbReference>
<dbReference type="Pfam" id="PF00266">
    <property type="entry name" value="Aminotran_5"/>
    <property type="match status" value="1"/>
</dbReference>
<dbReference type="InterPro" id="IPR015421">
    <property type="entry name" value="PyrdxlP-dep_Trfase_major"/>
</dbReference>
<keyword evidence="6" id="KW-0479">Metal-binding</keyword>
<keyword evidence="14" id="KW-1185">Reference proteome</keyword>
<evidence type="ECO:0000256" key="1">
    <source>
        <dbReference type="ARBA" id="ARBA00001933"/>
    </source>
</evidence>
<evidence type="ECO:0000313" key="13">
    <source>
        <dbReference type="EMBL" id="ESR25091.1"/>
    </source>
</evidence>
<dbReference type="GO" id="GO:0031071">
    <property type="term" value="F:cysteine desulfurase activity"/>
    <property type="evidence" value="ECO:0007669"/>
    <property type="project" value="UniProtKB-EC"/>
</dbReference>